<protein>
    <submittedName>
        <fullName evidence="2">Uncharacterized protein</fullName>
    </submittedName>
</protein>
<gene>
    <name evidence="2" type="ORF">TPSB3V08_LOCUS3934</name>
</gene>
<evidence type="ECO:0000256" key="1">
    <source>
        <dbReference type="SAM" id="MobiDB-lite"/>
    </source>
</evidence>
<name>A0A7R9CXC6_TIMPO</name>
<feature type="region of interest" description="Disordered" evidence="1">
    <location>
        <begin position="89"/>
        <end position="119"/>
    </location>
</feature>
<dbReference type="AlphaFoldDB" id="A0A7R9CXC6"/>
<organism evidence="2">
    <name type="scientific">Timema poppense</name>
    <name type="common">Walking stick</name>
    <dbReference type="NCBI Taxonomy" id="170557"/>
    <lineage>
        <taxon>Eukaryota</taxon>
        <taxon>Metazoa</taxon>
        <taxon>Ecdysozoa</taxon>
        <taxon>Arthropoda</taxon>
        <taxon>Hexapoda</taxon>
        <taxon>Insecta</taxon>
        <taxon>Pterygota</taxon>
        <taxon>Neoptera</taxon>
        <taxon>Polyneoptera</taxon>
        <taxon>Phasmatodea</taxon>
        <taxon>Timematodea</taxon>
        <taxon>Timematoidea</taxon>
        <taxon>Timematidae</taxon>
        <taxon>Timema</taxon>
    </lineage>
</organism>
<sequence>MYETYQTEKNTNLRLKELYVSKGINRSSGVVVSATGYVPRGSGSDSHQYRVYLYLCFRVEDRDSGERLHNPWPPPSNHYYEPEEDQSNQIYQPHGSQASRSEYSPRRVTGSLARPRGHPRITTGLYHTSQWGTARIPYRGAVVKVPVVGQSHKVTFSLIGYILFGASKRNDIIWDIQEK</sequence>
<evidence type="ECO:0000313" key="2">
    <source>
        <dbReference type="EMBL" id="CAD7403204.1"/>
    </source>
</evidence>
<feature type="compositionally biased region" description="Polar residues" evidence="1">
    <location>
        <begin position="89"/>
        <end position="102"/>
    </location>
</feature>
<dbReference type="EMBL" id="OD001797">
    <property type="protein sequence ID" value="CAD7403204.1"/>
    <property type="molecule type" value="Genomic_DNA"/>
</dbReference>
<reference evidence="2" key="1">
    <citation type="submission" date="2020-11" db="EMBL/GenBank/DDBJ databases">
        <authorList>
            <person name="Tran Van P."/>
        </authorList>
    </citation>
    <scope>NUCLEOTIDE SEQUENCE</scope>
</reference>
<accession>A0A7R9CXC6</accession>
<proteinExistence type="predicted"/>